<dbReference type="AlphaFoldDB" id="A0A072P5W5"/>
<feature type="domain" description="Methyltransferase" evidence="3">
    <location>
        <begin position="44"/>
        <end position="152"/>
    </location>
</feature>
<dbReference type="PANTHER" id="PTHR43861">
    <property type="entry name" value="TRANS-ACONITATE 2-METHYLTRANSFERASE-RELATED"/>
    <property type="match status" value="1"/>
</dbReference>
<organism evidence="4 5">
    <name type="scientific">Exophiala aquamarina CBS 119918</name>
    <dbReference type="NCBI Taxonomy" id="1182545"/>
    <lineage>
        <taxon>Eukaryota</taxon>
        <taxon>Fungi</taxon>
        <taxon>Dikarya</taxon>
        <taxon>Ascomycota</taxon>
        <taxon>Pezizomycotina</taxon>
        <taxon>Eurotiomycetes</taxon>
        <taxon>Chaetothyriomycetidae</taxon>
        <taxon>Chaetothyriales</taxon>
        <taxon>Herpotrichiellaceae</taxon>
        <taxon>Exophiala</taxon>
    </lineage>
</organism>
<dbReference type="RefSeq" id="XP_013257258.1">
    <property type="nucleotide sequence ID" value="XM_013401804.1"/>
</dbReference>
<dbReference type="CDD" id="cd02440">
    <property type="entry name" value="AdoMet_MTases"/>
    <property type="match status" value="1"/>
</dbReference>
<dbReference type="OrthoDB" id="3647at2759"/>
<accession>A0A072P5W5</accession>
<evidence type="ECO:0000313" key="5">
    <source>
        <dbReference type="Proteomes" id="UP000027920"/>
    </source>
</evidence>
<dbReference type="PANTHER" id="PTHR43861:SF1">
    <property type="entry name" value="TRANS-ACONITATE 2-METHYLTRANSFERASE"/>
    <property type="match status" value="1"/>
</dbReference>
<dbReference type="VEuPathDB" id="FungiDB:A1O9_09110"/>
<dbReference type="GO" id="GO:0008168">
    <property type="term" value="F:methyltransferase activity"/>
    <property type="evidence" value="ECO:0007669"/>
    <property type="project" value="UniProtKB-KW"/>
</dbReference>
<dbReference type="STRING" id="1182545.A0A072P5W5"/>
<reference evidence="4 5" key="1">
    <citation type="submission" date="2013-03" db="EMBL/GenBank/DDBJ databases">
        <title>The Genome Sequence of Exophiala aquamarina CBS 119918.</title>
        <authorList>
            <consortium name="The Broad Institute Genomics Platform"/>
            <person name="Cuomo C."/>
            <person name="de Hoog S."/>
            <person name="Gorbushina A."/>
            <person name="Walker B."/>
            <person name="Young S.K."/>
            <person name="Zeng Q."/>
            <person name="Gargeya S."/>
            <person name="Fitzgerald M."/>
            <person name="Haas B."/>
            <person name="Abouelleil A."/>
            <person name="Allen A.W."/>
            <person name="Alvarado L."/>
            <person name="Arachchi H.M."/>
            <person name="Berlin A.M."/>
            <person name="Chapman S.B."/>
            <person name="Gainer-Dewar J."/>
            <person name="Goldberg J."/>
            <person name="Griggs A."/>
            <person name="Gujja S."/>
            <person name="Hansen M."/>
            <person name="Howarth C."/>
            <person name="Imamovic A."/>
            <person name="Ireland A."/>
            <person name="Larimer J."/>
            <person name="McCowan C."/>
            <person name="Murphy C."/>
            <person name="Pearson M."/>
            <person name="Poon T.W."/>
            <person name="Priest M."/>
            <person name="Roberts A."/>
            <person name="Saif S."/>
            <person name="Shea T."/>
            <person name="Sisk P."/>
            <person name="Sykes S."/>
            <person name="Wortman J."/>
            <person name="Nusbaum C."/>
            <person name="Birren B."/>
        </authorList>
    </citation>
    <scope>NUCLEOTIDE SEQUENCE [LARGE SCALE GENOMIC DNA]</scope>
    <source>
        <strain evidence="4 5">CBS 119918</strain>
    </source>
</reference>
<dbReference type="GO" id="GO:0032259">
    <property type="term" value="P:methylation"/>
    <property type="evidence" value="ECO:0007669"/>
    <property type="project" value="UniProtKB-KW"/>
</dbReference>
<name>A0A072P5W5_9EURO</name>
<proteinExistence type="predicted"/>
<dbReference type="GeneID" id="25284020"/>
<dbReference type="Pfam" id="PF13649">
    <property type="entry name" value="Methyltransf_25"/>
    <property type="match status" value="1"/>
</dbReference>
<keyword evidence="5" id="KW-1185">Reference proteome</keyword>
<keyword evidence="2" id="KW-0808">Transferase</keyword>
<dbReference type="InterPro" id="IPR029063">
    <property type="entry name" value="SAM-dependent_MTases_sf"/>
</dbReference>
<dbReference type="Gene3D" id="3.40.50.150">
    <property type="entry name" value="Vaccinia Virus protein VP39"/>
    <property type="match status" value="1"/>
</dbReference>
<dbReference type="EMBL" id="AMGV01000009">
    <property type="protein sequence ID" value="KEF54668.1"/>
    <property type="molecule type" value="Genomic_DNA"/>
</dbReference>
<dbReference type="HOGENOM" id="CLU_049749_3_1_1"/>
<gene>
    <name evidence="4" type="ORF">A1O9_09110</name>
</gene>
<evidence type="ECO:0000313" key="4">
    <source>
        <dbReference type="EMBL" id="KEF54668.1"/>
    </source>
</evidence>
<dbReference type="Proteomes" id="UP000027920">
    <property type="component" value="Unassembled WGS sequence"/>
</dbReference>
<dbReference type="SUPFAM" id="SSF53335">
    <property type="entry name" value="S-adenosyl-L-methionine-dependent methyltransferases"/>
    <property type="match status" value="1"/>
</dbReference>
<comment type="caution">
    <text evidence="4">The sequence shown here is derived from an EMBL/GenBank/DDBJ whole genome shotgun (WGS) entry which is preliminary data.</text>
</comment>
<protein>
    <recommendedName>
        <fullName evidence="3">Methyltransferase domain-containing protein</fullName>
    </recommendedName>
</protein>
<dbReference type="InterPro" id="IPR041698">
    <property type="entry name" value="Methyltransf_25"/>
</dbReference>
<evidence type="ECO:0000259" key="3">
    <source>
        <dbReference type="Pfam" id="PF13649"/>
    </source>
</evidence>
<sequence>MASQYDEIGLAYESMKRFPAAVLERITFQSVITPLLSTHKDVKVLDLACGTGYYTRLLREWGSASVSSILGIDISAVMIEAAREGAESPLPSPSSSPAGILAHISFQVGDCTQPLHLPSTPFDVVTGAWLLNYASSRAEMTAMWRNISCSLRDETGVFVGITPYPARDLDAFAASFSPAANPAAALDREKYGVGVEYTAKLASGDGYATKVTAYTSPAEISFENFHLGRDVYEACAREAGMLGELKWIEPEVPPRTEEESREVYGVERAWWDEYKQRTHFGILLVRKS</sequence>
<evidence type="ECO:0000256" key="1">
    <source>
        <dbReference type="ARBA" id="ARBA00022603"/>
    </source>
</evidence>
<evidence type="ECO:0000256" key="2">
    <source>
        <dbReference type="ARBA" id="ARBA00022679"/>
    </source>
</evidence>
<keyword evidence="1" id="KW-0489">Methyltransferase</keyword>